<dbReference type="SUPFAM" id="SSF54001">
    <property type="entry name" value="Cysteine proteinases"/>
    <property type="match status" value="1"/>
</dbReference>
<dbReference type="GO" id="GO:0008234">
    <property type="term" value="F:cysteine-type peptidase activity"/>
    <property type="evidence" value="ECO:0007669"/>
    <property type="project" value="InterPro"/>
</dbReference>
<sequence length="877" mass="97706">MTNTNDTDLPAADRGTSDTPPLLRTLNELNNIQIAEIEQHVDRLWHDLQANFNNTNDATITGDTKFIFWAFQNVDRQTLCRILDKKHKDDLQLITTDIQRRLANLCPHWDASPGLFFACFGQEITRSRRCIDLLKKLRGTSPQLSLGDFIDCFNRIPKNNDHRYGLRSVKNQVSVFKLAVGECTSFAHRTPTAFAHTFALFPVEPTLVMRQQRYAKDRPPPESDSSSNSGDSDNDLADNSNLNKHTSNDGGKKKQDARRPLPAGPPFINTRSTRGERSSPSLTRKRSPATQHVDATPSPEQFRRERQASSVAPKGPVLVFQSKNNLGLHNSSLQAGPSTHDADDGGDDNSLVHQSIPRAASLPQLTPSPFGPRNQDTPIPPQRKRARLGEARHRDWDVSNGSFGDVSFPPLERDGAATPMIEEPTFLPPARSDLPSSPVLITIKSEESPVLPPLKASPADATIEANLEGRSSRLKYRCSIPKISGDMHRLLPGQKLNDTIINALLNRLTSVTGKVLAIDSFVLDSKNIPDRVYNEIQHGEQHKLLMPVCNDDHWVLFVFFCQEHKVRLFDSCPGVLPAEKVCRDVILPFLRRIGASDDVQVDLDVSGCARQSNNIDCGLFTLLFAYQISGTGTGMPTDVTSKTLDAHRLHFLQCLLTSTEAALSPKEAGYLDELGQTTSDRSIALARLALEVWDRQFCYQSLLKPSDFFDQSMTRLRQLHQAEARRWETLCITSALGLTHVSHGKLLRNAVQMECERRERRKEMDRRNHLQAAVRSILINIPLEHPIGSSVARSKPASNLELSAMLSLRSATEVAAAFLTEGNLKASTNDDYNPFTICVAYIVVARFIRQRLSSIEHGLEIEIGRGVDRDILVVTGR</sequence>
<dbReference type="Gene3D" id="3.40.395.10">
    <property type="entry name" value="Adenoviral Proteinase, Chain A"/>
    <property type="match status" value="1"/>
</dbReference>
<feature type="compositionally biased region" description="Low complexity" evidence="4">
    <location>
        <begin position="223"/>
        <end position="243"/>
    </location>
</feature>
<keyword evidence="7" id="KW-1185">Reference proteome</keyword>
<evidence type="ECO:0000313" key="7">
    <source>
        <dbReference type="Proteomes" id="UP001056436"/>
    </source>
</evidence>
<dbReference type="OrthoDB" id="4851359at2759"/>
<reference evidence="6" key="1">
    <citation type="submission" date="2019-01" db="EMBL/GenBank/DDBJ databases">
        <title>Colletotrichum abscissum LGMF1257.</title>
        <authorList>
            <person name="Baroncelli R."/>
        </authorList>
    </citation>
    <scope>NUCLEOTIDE SEQUENCE</scope>
    <source>
        <strain evidence="6">Ca142</strain>
    </source>
</reference>
<accession>A0A9P9XA24</accession>
<evidence type="ECO:0000256" key="4">
    <source>
        <dbReference type="SAM" id="MobiDB-lite"/>
    </source>
</evidence>
<dbReference type="GO" id="GO:0006508">
    <property type="term" value="P:proteolysis"/>
    <property type="evidence" value="ECO:0007669"/>
    <property type="project" value="UniProtKB-KW"/>
</dbReference>
<dbReference type="InterPro" id="IPR038765">
    <property type="entry name" value="Papain-like_cys_pep_sf"/>
</dbReference>
<feature type="region of interest" description="Disordered" evidence="4">
    <location>
        <begin position="1"/>
        <end position="20"/>
    </location>
</feature>
<evidence type="ECO:0000256" key="3">
    <source>
        <dbReference type="ARBA" id="ARBA00022801"/>
    </source>
</evidence>
<evidence type="ECO:0000259" key="5">
    <source>
        <dbReference type="PROSITE" id="PS50600"/>
    </source>
</evidence>
<dbReference type="Proteomes" id="UP001056436">
    <property type="component" value="Unassembled WGS sequence"/>
</dbReference>
<keyword evidence="2 6" id="KW-0645">Protease</keyword>
<feature type="region of interest" description="Disordered" evidence="4">
    <location>
        <begin position="214"/>
        <end position="315"/>
    </location>
</feature>
<protein>
    <submittedName>
        <fullName evidence="6">Ulp1 protease family protein</fullName>
    </submittedName>
</protein>
<comment type="caution">
    <text evidence="6">The sequence shown here is derived from an EMBL/GenBank/DDBJ whole genome shotgun (WGS) entry which is preliminary data.</text>
</comment>
<feature type="compositionally biased region" description="Basic and acidic residues" evidence="4">
    <location>
        <begin position="246"/>
        <end position="259"/>
    </location>
</feature>
<dbReference type="Pfam" id="PF02902">
    <property type="entry name" value="Peptidase_C48"/>
    <property type="match status" value="1"/>
</dbReference>
<gene>
    <name evidence="6" type="ORF">CABS02_09464</name>
</gene>
<name>A0A9P9XA24_9PEZI</name>
<dbReference type="GO" id="GO:0019783">
    <property type="term" value="F:ubiquitin-like protein peptidase activity"/>
    <property type="evidence" value="ECO:0007669"/>
    <property type="project" value="UniProtKB-ARBA"/>
</dbReference>
<keyword evidence="3" id="KW-0378">Hydrolase</keyword>
<organism evidence="6 7">
    <name type="scientific">Colletotrichum abscissum</name>
    <dbReference type="NCBI Taxonomy" id="1671311"/>
    <lineage>
        <taxon>Eukaryota</taxon>
        <taxon>Fungi</taxon>
        <taxon>Dikarya</taxon>
        <taxon>Ascomycota</taxon>
        <taxon>Pezizomycotina</taxon>
        <taxon>Sordariomycetes</taxon>
        <taxon>Hypocreomycetidae</taxon>
        <taxon>Glomerellales</taxon>
        <taxon>Glomerellaceae</taxon>
        <taxon>Colletotrichum</taxon>
        <taxon>Colletotrichum acutatum species complex</taxon>
    </lineage>
</organism>
<evidence type="ECO:0000313" key="6">
    <source>
        <dbReference type="EMBL" id="KAI3545121.1"/>
    </source>
</evidence>
<dbReference type="PROSITE" id="PS50600">
    <property type="entry name" value="ULP_PROTEASE"/>
    <property type="match status" value="1"/>
</dbReference>
<feature type="compositionally biased region" description="Polar residues" evidence="4">
    <location>
        <begin position="328"/>
        <end position="337"/>
    </location>
</feature>
<dbReference type="InterPro" id="IPR003653">
    <property type="entry name" value="Peptidase_C48_C"/>
</dbReference>
<evidence type="ECO:0000256" key="1">
    <source>
        <dbReference type="ARBA" id="ARBA00005234"/>
    </source>
</evidence>
<feature type="domain" description="Ubiquitin-like protease family profile" evidence="5">
    <location>
        <begin position="480"/>
        <end position="628"/>
    </location>
</feature>
<comment type="similarity">
    <text evidence="1">Belongs to the peptidase C48 family.</text>
</comment>
<proteinExistence type="inferred from homology"/>
<dbReference type="AlphaFoldDB" id="A0A9P9XA24"/>
<dbReference type="EMBL" id="SDAQ01000063">
    <property type="protein sequence ID" value="KAI3545121.1"/>
    <property type="molecule type" value="Genomic_DNA"/>
</dbReference>
<evidence type="ECO:0000256" key="2">
    <source>
        <dbReference type="ARBA" id="ARBA00022670"/>
    </source>
</evidence>
<feature type="region of interest" description="Disordered" evidence="4">
    <location>
        <begin position="328"/>
        <end position="391"/>
    </location>
</feature>